<dbReference type="FunFam" id="3.90.1030.10:FF:000001">
    <property type="entry name" value="50S ribosomal protein L17"/>
    <property type="match status" value="1"/>
</dbReference>
<reference evidence="7 8" key="1">
    <citation type="submission" date="2009-04" db="EMBL/GenBank/DDBJ databases">
        <authorList>
            <person name="Sebastian Y."/>
            <person name="Madupu R."/>
            <person name="Durkin A.S."/>
            <person name="Torralba M."/>
            <person name="Methe B."/>
            <person name="Sutton G.G."/>
            <person name="Strausberg R.L."/>
            <person name="Nelson K.E."/>
        </authorList>
    </citation>
    <scope>NUCLEOTIDE SEQUENCE [LARGE SCALE GENOMIC DNA]</scope>
    <source>
        <strain evidence="8">ATCC 35406 / DSM 24491 / JCM 8526 / CCUG 16442 / BCRC 14492 / NCTC 13058 / HG 370</strain>
    </source>
</reference>
<dbReference type="NCBIfam" id="TIGR00059">
    <property type="entry name" value="L17"/>
    <property type="match status" value="1"/>
</dbReference>
<evidence type="ECO:0000256" key="2">
    <source>
        <dbReference type="ARBA" id="ARBA00022980"/>
    </source>
</evidence>
<feature type="compositionally biased region" description="Basic residues" evidence="6">
    <location>
        <begin position="130"/>
        <end position="140"/>
    </location>
</feature>
<evidence type="ECO:0000256" key="1">
    <source>
        <dbReference type="ARBA" id="ARBA00008777"/>
    </source>
</evidence>
<dbReference type="PANTHER" id="PTHR14413">
    <property type="entry name" value="RIBOSOMAL PROTEIN L17"/>
    <property type="match status" value="1"/>
</dbReference>
<dbReference type="Proteomes" id="UP000004295">
    <property type="component" value="Unassembled WGS sequence"/>
</dbReference>
<evidence type="ECO:0000256" key="6">
    <source>
        <dbReference type="SAM" id="MobiDB-lite"/>
    </source>
</evidence>
<comment type="subunit">
    <text evidence="4">Part of the 50S ribosomal subunit. Contacts protein L32.</text>
</comment>
<dbReference type="GeneID" id="93365237"/>
<evidence type="ECO:0000256" key="5">
    <source>
        <dbReference type="RuleBase" id="RU000660"/>
    </source>
</evidence>
<dbReference type="STRING" id="553175.POREN0001_0231"/>
<keyword evidence="8" id="KW-1185">Reference proteome</keyword>
<dbReference type="RefSeq" id="WP_004333824.1">
    <property type="nucleotide sequence ID" value="NZ_ACNN01000020.1"/>
</dbReference>
<dbReference type="AlphaFoldDB" id="C3JAJ5"/>
<dbReference type="HAMAP" id="MF_01368">
    <property type="entry name" value="Ribosomal_bL17"/>
    <property type="match status" value="1"/>
</dbReference>
<comment type="caution">
    <text evidence="7">The sequence shown here is derived from an EMBL/GenBank/DDBJ whole genome shotgun (WGS) entry which is preliminary data.</text>
</comment>
<dbReference type="GO" id="GO:0006412">
    <property type="term" value="P:translation"/>
    <property type="evidence" value="ECO:0007669"/>
    <property type="project" value="UniProtKB-UniRule"/>
</dbReference>
<evidence type="ECO:0000256" key="3">
    <source>
        <dbReference type="ARBA" id="ARBA00023274"/>
    </source>
</evidence>
<proteinExistence type="inferred from homology"/>
<dbReference type="Pfam" id="PF01196">
    <property type="entry name" value="Ribosomal_L17"/>
    <property type="match status" value="1"/>
</dbReference>
<evidence type="ECO:0000313" key="8">
    <source>
        <dbReference type="Proteomes" id="UP000004295"/>
    </source>
</evidence>
<dbReference type="PROSITE" id="PS01167">
    <property type="entry name" value="RIBOSOMAL_L17"/>
    <property type="match status" value="1"/>
</dbReference>
<gene>
    <name evidence="4 7" type="primary">rplQ</name>
    <name evidence="7" type="ORF">POREN0001_0231</name>
</gene>
<dbReference type="eggNOG" id="COG0203">
    <property type="taxonomic scope" value="Bacteria"/>
</dbReference>
<name>C3JAJ5_POREA</name>
<comment type="similarity">
    <text evidence="1 4 5">Belongs to the bacterial ribosomal protein bL17 family.</text>
</comment>
<dbReference type="Gene3D" id="3.90.1030.10">
    <property type="entry name" value="Ribosomal protein L17"/>
    <property type="match status" value="1"/>
</dbReference>
<keyword evidence="3 4" id="KW-0687">Ribonucleoprotein</keyword>
<dbReference type="EMBL" id="ACNN01000020">
    <property type="protein sequence ID" value="EEN82836.1"/>
    <property type="molecule type" value="Genomic_DNA"/>
</dbReference>
<protein>
    <recommendedName>
        <fullName evidence="4">Large ribosomal subunit protein bL17</fullName>
    </recommendedName>
</protein>
<dbReference type="InterPro" id="IPR047859">
    <property type="entry name" value="Ribosomal_bL17_CS"/>
</dbReference>
<sequence length="154" mass="17249">MRHNKKFNHLGRTKAHREAMLSNMATSLIMHKRIATTVAKAKALRVYVEPIITRSKNDNLHSRRMVFSELQNKEAVKELFGVVSDKVANRPGGYTRILRTGYRLGDNAAMCIIELVDFNEAMLGESKKAAPQKRTRRSRKSSAAPAETAAPTEA</sequence>
<dbReference type="SUPFAM" id="SSF64263">
    <property type="entry name" value="Prokaryotic ribosomal protein L17"/>
    <property type="match status" value="1"/>
</dbReference>
<dbReference type="GO" id="GO:0003735">
    <property type="term" value="F:structural constituent of ribosome"/>
    <property type="evidence" value="ECO:0007669"/>
    <property type="project" value="InterPro"/>
</dbReference>
<accession>C3JAJ5</accession>
<evidence type="ECO:0000313" key="7">
    <source>
        <dbReference type="EMBL" id="EEN82836.1"/>
    </source>
</evidence>
<organism evidence="7 8">
    <name type="scientific">Porphyromonas endodontalis (strain ATCC 35406 / DSM 24491 / JCM 8526 / CCUG 16442 / BCRC 14492 / NCTC 13058 / HG 370)</name>
    <name type="common">Bacteroides endodontalis</name>
    <dbReference type="NCBI Taxonomy" id="553175"/>
    <lineage>
        <taxon>Bacteria</taxon>
        <taxon>Pseudomonadati</taxon>
        <taxon>Bacteroidota</taxon>
        <taxon>Bacteroidia</taxon>
        <taxon>Bacteroidales</taxon>
        <taxon>Porphyromonadaceae</taxon>
        <taxon>Porphyromonas</taxon>
    </lineage>
</organism>
<feature type="region of interest" description="Disordered" evidence="6">
    <location>
        <begin position="126"/>
        <end position="154"/>
    </location>
</feature>
<keyword evidence="2 4" id="KW-0689">Ribosomal protein</keyword>
<evidence type="ECO:0000256" key="4">
    <source>
        <dbReference type="HAMAP-Rule" id="MF_01368"/>
    </source>
</evidence>
<dbReference type="InterPro" id="IPR036373">
    <property type="entry name" value="Ribosomal_bL17_sf"/>
</dbReference>
<dbReference type="GO" id="GO:0022625">
    <property type="term" value="C:cytosolic large ribosomal subunit"/>
    <property type="evidence" value="ECO:0007669"/>
    <property type="project" value="TreeGrafter"/>
</dbReference>
<dbReference type="InterPro" id="IPR000456">
    <property type="entry name" value="Ribosomal_bL17"/>
</dbReference>
<feature type="compositionally biased region" description="Low complexity" evidence="6">
    <location>
        <begin position="141"/>
        <end position="154"/>
    </location>
</feature>
<dbReference type="PANTHER" id="PTHR14413:SF16">
    <property type="entry name" value="LARGE RIBOSOMAL SUBUNIT PROTEIN BL17M"/>
    <property type="match status" value="1"/>
</dbReference>